<evidence type="ECO:0000256" key="1">
    <source>
        <dbReference type="ARBA" id="ARBA00004163"/>
    </source>
</evidence>
<evidence type="ECO:0000256" key="5">
    <source>
        <dbReference type="ARBA" id="ARBA00022824"/>
    </source>
</evidence>
<reference evidence="12" key="1">
    <citation type="journal article" date="2018" name="Mol. Biol. Evol.">
        <title>Broad Genomic Sampling Reveals a Smut Pathogenic Ancestry of the Fungal Clade Ustilaginomycotina.</title>
        <authorList>
            <person name="Kijpornyongpan T."/>
            <person name="Mondo S.J."/>
            <person name="Barry K."/>
            <person name="Sandor L."/>
            <person name="Lee J."/>
            <person name="Lipzen A."/>
            <person name="Pangilinan J."/>
            <person name="LaButti K."/>
            <person name="Hainaut M."/>
            <person name="Henrissat B."/>
            <person name="Grigoriev I.V."/>
            <person name="Spatafora J.W."/>
            <person name="Aime M.C."/>
        </authorList>
    </citation>
    <scope>NUCLEOTIDE SEQUENCE [LARGE SCALE GENOMIC DNA]</scope>
    <source>
        <strain evidence="12">MCA 4198</strain>
    </source>
</reference>
<evidence type="ECO:0008006" key="14">
    <source>
        <dbReference type="Google" id="ProtNLM"/>
    </source>
</evidence>
<evidence type="ECO:0000256" key="8">
    <source>
        <dbReference type="ARBA" id="ARBA00022989"/>
    </source>
</evidence>
<keyword evidence="7" id="KW-0653">Protein transport</keyword>
<protein>
    <recommendedName>
        <fullName evidence="14">t-SNARE coiled-coil homology domain-containing protein</fullName>
    </recommendedName>
</protein>
<comment type="subcellular location">
    <subcellularLocation>
        <location evidence="1">Endoplasmic reticulum membrane</location>
        <topology evidence="1">Single-pass type IV membrane protein</topology>
    </subcellularLocation>
</comment>
<dbReference type="GO" id="GO:0005789">
    <property type="term" value="C:endoplasmic reticulum membrane"/>
    <property type="evidence" value="ECO:0007669"/>
    <property type="project" value="UniProtKB-SubCell"/>
</dbReference>
<proteinExistence type="inferred from homology"/>
<comment type="similarity">
    <text evidence="2">Belongs to the USE1 family.</text>
</comment>
<name>A0A316YTG3_9BASI</name>
<keyword evidence="9 11" id="KW-0472">Membrane</keyword>
<accession>A0A316YTG3</accession>
<dbReference type="GO" id="GO:0005484">
    <property type="term" value="F:SNAP receptor activity"/>
    <property type="evidence" value="ECO:0007669"/>
    <property type="project" value="TreeGrafter"/>
</dbReference>
<dbReference type="InParanoid" id="A0A316YTG3"/>
<keyword evidence="13" id="KW-1185">Reference proteome</keyword>
<dbReference type="GO" id="GO:0015031">
    <property type="term" value="P:protein transport"/>
    <property type="evidence" value="ECO:0007669"/>
    <property type="project" value="UniProtKB-KW"/>
</dbReference>
<feature type="compositionally biased region" description="Acidic residues" evidence="10">
    <location>
        <begin position="1"/>
        <end position="18"/>
    </location>
</feature>
<dbReference type="EMBL" id="KZ819634">
    <property type="protein sequence ID" value="PWN92697.1"/>
    <property type="molecule type" value="Genomic_DNA"/>
</dbReference>
<dbReference type="RefSeq" id="XP_025379895.1">
    <property type="nucleotide sequence ID" value="XM_025524753.1"/>
</dbReference>
<evidence type="ECO:0000256" key="3">
    <source>
        <dbReference type="ARBA" id="ARBA00022448"/>
    </source>
</evidence>
<dbReference type="GO" id="GO:0006890">
    <property type="term" value="P:retrograde vesicle-mediated transport, Golgi to endoplasmic reticulum"/>
    <property type="evidence" value="ECO:0007669"/>
    <property type="project" value="TreeGrafter"/>
</dbReference>
<evidence type="ECO:0000256" key="4">
    <source>
        <dbReference type="ARBA" id="ARBA00022692"/>
    </source>
</evidence>
<keyword evidence="3" id="KW-0813">Transport</keyword>
<dbReference type="PANTHER" id="PTHR13050">
    <property type="entry name" value="USE1-LIKE PROTEIN"/>
    <property type="match status" value="1"/>
</dbReference>
<dbReference type="InterPro" id="IPR019150">
    <property type="entry name" value="Vesicle_transport_protein_Use1"/>
</dbReference>
<feature type="compositionally biased region" description="Basic and acidic residues" evidence="10">
    <location>
        <begin position="82"/>
        <end position="96"/>
    </location>
</feature>
<dbReference type="AlphaFoldDB" id="A0A316YTG3"/>
<keyword evidence="8 11" id="KW-1133">Transmembrane helix</keyword>
<dbReference type="OrthoDB" id="4506189at2759"/>
<keyword evidence="5" id="KW-0256">Endoplasmic reticulum</keyword>
<evidence type="ECO:0000256" key="7">
    <source>
        <dbReference type="ARBA" id="ARBA00022927"/>
    </source>
</evidence>
<feature type="compositionally biased region" description="Acidic residues" evidence="10">
    <location>
        <begin position="44"/>
        <end position="53"/>
    </location>
</feature>
<evidence type="ECO:0000256" key="9">
    <source>
        <dbReference type="ARBA" id="ARBA00023136"/>
    </source>
</evidence>
<keyword evidence="6" id="KW-0931">ER-Golgi transport</keyword>
<keyword evidence="4 11" id="KW-0812">Transmembrane</keyword>
<organism evidence="12 13">
    <name type="scientific">Acaromyces ingoldii</name>
    <dbReference type="NCBI Taxonomy" id="215250"/>
    <lineage>
        <taxon>Eukaryota</taxon>
        <taxon>Fungi</taxon>
        <taxon>Dikarya</taxon>
        <taxon>Basidiomycota</taxon>
        <taxon>Ustilaginomycotina</taxon>
        <taxon>Exobasidiomycetes</taxon>
        <taxon>Exobasidiales</taxon>
        <taxon>Cryptobasidiaceae</taxon>
        <taxon>Acaromyces</taxon>
    </lineage>
</organism>
<evidence type="ECO:0000313" key="13">
    <source>
        <dbReference type="Proteomes" id="UP000245768"/>
    </source>
</evidence>
<dbReference type="Proteomes" id="UP000245768">
    <property type="component" value="Unassembled WGS sequence"/>
</dbReference>
<evidence type="ECO:0000256" key="6">
    <source>
        <dbReference type="ARBA" id="ARBA00022892"/>
    </source>
</evidence>
<gene>
    <name evidence="12" type="ORF">FA10DRAFT_2997</name>
</gene>
<evidence type="ECO:0000256" key="11">
    <source>
        <dbReference type="SAM" id="Phobius"/>
    </source>
</evidence>
<evidence type="ECO:0000313" key="12">
    <source>
        <dbReference type="EMBL" id="PWN92697.1"/>
    </source>
</evidence>
<evidence type="ECO:0000256" key="10">
    <source>
        <dbReference type="SAM" id="MobiDB-lite"/>
    </source>
</evidence>
<sequence length="194" mass="21529">MDDDDDDDDDGDDEEEDIDPRILARIRKVQAPAPVSAVTTSTEKEEEDEEMEAYEAASRARQKEKQATHASGPGKDDDDDDYGTKEKGSNQEEERPTALQSDRSLQDSLSGELLRMAGTLKANSLRFADALERDRKIVEEAGSKLEVNLTLMTRTRGKLGEYSKKARGMGWLTLGSVAVVCISWVIMFVVIKLT</sequence>
<dbReference type="STRING" id="215250.A0A316YTG3"/>
<evidence type="ECO:0000256" key="2">
    <source>
        <dbReference type="ARBA" id="ARBA00007891"/>
    </source>
</evidence>
<dbReference type="Pfam" id="PF09753">
    <property type="entry name" value="Use1"/>
    <property type="match status" value="1"/>
</dbReference>
<dbReference type="CDD" id="cd15860">
    <property type="entry name" value="SNARE_USE1"/>
    <property type="match status" value="1"/>
</dbReference>
<dbReference type="GeneID" id="37046669"/>
<feature type="region of interest" description="Disordered" evidence="10">
    <location>
        <begin position="1"/>
        <end position="106"/>
    </location>
</feature>
<dbReference type="GO" id="GO:0031201">
    <property type="term" value="C:SNARE complex"/>
    <property type="evidence" value="ECO:0007669"/>
    <property type="project" value="TreeGrafter"/>
</dbReference>
<dbReference type="PANTHER" id="PTHR13050:SF7">
    <property type="entry name" value="VESICLE TRANSPORT PROTEIN USE1"/>
    <property type="match status" value="1"/>
</dbReference>
<feature type="transmembrane region" description="Helical" evidence="11">
    <location>
        <begin position="171"/>
        <end position="191"/>
    </location>
</feature>